<dbReference type="Gene3D" id="3.80.10.10">
    <property type="entry name" value="Ribonuclease Inhibitor"/>
    <property type="match status" value="1"/>
</dbReference>
<gene>
    <name evidence="1" type="ORF">Fcan01_27060</name>
</gene>
<protein>
    <submittedName>
        <fullName evidence="1">Sporulation protein kinase pit1</fullName>
    </submittedName>
</protein>
<dbReference type="GO" id="GO:0016301">
    <property type="term" value="F:kinase activity"/>
    <property type="evidence" value="ECO:0007669"/>
    <property type="project" value="UniProtKB-KW"/>
</dbReference>
<dbReference type="EMBL" id="LNIX01000047">
    <property type="protein sequence ID" value="OXA38283.1"/>
    <property type="molecule type" value="Genomic_DNA"/>
</dbReference>
<comment type="caution">
    <text evidence="1">The sequence shown here is derived from an EMBL/GenBank/DDBJ whole genome shotgun (WGS) entry which is preliminary data.</text>
</comment>
<name>A0A226CZA1_FOLCA</name>
<accession>A0A226CZA1</accession>
<reference evidence="1 2" key="1">
    <citation type="submission" date="2015-12" db="EMBL/GenBank/DDBJ databases">
        <title>The genome of Folsomia candida.</title>
        <authorList>
            <person name="Faddeeva A."/>
            <person name="Derks M.F."/>
            <person name="Anvar Y."/>
            <person name="Smit S."/>
            <person name="Van Straalen N."/>
            <person name="Roelofs D."/>
        </authorList>
    </citation>
    <scope>NUCLEOTIDE SEQUENCE [LARGE SCALE GENOMIC DNA]</scope>
    <source>
        <strain evidence="1 2">VU population</strain>
        <tissue evidence="1">Whole body</tissue>
    </source>
</reference>
<dbReference type="Proteomes" id="UP000198287">
    <property type="component" value="Unassembled WGS sequence"/>
</dbReference>
<sequence length="505" mass="57862">MEEQQENDAMQLALQNPIILQKIFQNKSLSATTLRLVCHFWNDITVSLPRPKLTLLLTQDQPYCCQSTPLQLFCTKMEPRLSRWIKQRGFSSYCKHPHDQRISSIESKLLHVSCQFSLIMERLSITIDSSDLIPTLYEILQNCCPNLKILKIKLYNSGDNPTPTHLAALRPLCARRKLTFIKIHDFSGHFFPVTQLLLNSASNLTHLKYHGKTSVHGVNGMLDQVKDHLEFLSVQSHMPIGEIEDVDVDADFPHPVRIHIPKMKNLKEFRNQMLDLFDCGEDICIGRITTLQTLHVATVKSNLDHFLRNIEQKKDLFRGVKKLHVRDVVNPESITGLKVAFPNLESLSIVQFNVDGLMSTKAANVGRCVRPCNSLGLKYLELISIHWQRLGGFMQGFANCEELLASLKSLKIRFVISPRVKDDLDMTEQMKQWLLGMKSLENVYIAGLRVSRVKTVVDDAFARNLTQPVLMSLNLKDETWDWVETFIQENKLPIVFEEGEDEIFS</sequence>
<organism evidence="1 2">
    <name type="scientific">Folsomia candida</name>
    <name type="common">Springtail</name>
    <dbReference type="NCBI Taxonomy" id="158441"/>
    <lineage>
        <taxon>Eukaryota</taxon>
        <taxon>Metazoa</taxon>
        <taxon>Ecdysozoa</taxon>
        <taxon>Arthropoda</taxon>
        <taxon>Hexapoda</taxon>
        <taxon>Collembola</taxon>
        <taxon>Entomobryomorpha</taxon>
        <taxon>Isotomoidea</taxon>
        <taxon>Isotomidae</taxon>
        <taxon>Proisotominae</taxon>
        <taxon>Folsomia</taxon>
    </lineage>
</organism>
<proteinExistence type="predicted"/>
<keyword evidence="1" id="KW-0808">Transferase</keyword>
<keyword evidence="2" id="KW-1185">Reference proteome</keyword>
<dbReference type="AlphaFoldDB" id="A0A226CZA1"/>
<keyword evidence="1" id="KW-0418">Kinase</keyword>
<dbReference type="InterPro" id="IPR032675">
    <property type="entry name" value="LRR_dom_sf"/>
</dbReference>
<evidence type="ECO:0000313" key="1">
    <source>
        <dbReference type="EMBL" id="OXA38283.1"/>
    </source>
</evidence>
<evidence type="ECO:0000313" key="2">
    <source>
        <dbReference type="Proteomes" id="UP000198287"/>
    </source>
</evidence>
<dbReference type="SUPFAM" id="SSF52047">
    <property type="entry name" value="RNI-like"/>
    <property type="match status" value="1"/>
</dbReference>